<proteinExistence type="predicted"/>
<comment type="caution">
    <text evidence="1">The sequence shown here is derived from an EMBL/GenBank/DDBJ whole genome shotgun (WGS) entry which is preliminary data.</text>
</comment>
<protein>
    <submittedName>
        <fullName evidence="1">DUF429 domain-containing protein</fullName>
    </submittedName>
</protein>
<evidence type="ECO:0000313" key="1">
    <source>
        <dbReference type="EMBL" id="MFC5744483.1"/>
    </source>
</evidence>
<organism evidence="1 2">
    <name type="scientific">Actinomadura rugatobispora</name>
    <dbReference type="NCBI Taxonomy" id="1994"/>
    <lineage>
        <taxon>Bacteria</taxon>
        <taxon>Bacillati</taxon>
        <taxon>Actinomycetota</taxon>
        <taxon>Actinomycetes</taxon>
        <taxon>Streptosporangiales</taxon>
        <taxon>Thermomonosporaceae</taxon>
        <taxon>Actinomadura</taxon>
    </lineage>
</organism>
<dbReference type="InterPro" id="IPR007362">
    <property type="entry name" value="DUF429"/>
</dbReference>
<sequence>MDDVRVLGVDACRNGWLGIVLGGGAPAAHHARAIGDLVAAAAGRAPLDVVAIDIPIGLPDTGRRQADLRAREAARPRWQSVFMTPVRQALAAPDLASANARSREINGTGISAQAYALRTGILQVDAWVRETRLRVAEAHPEVSFARMAELSGRPPVAGKKSWAGAHQRMALLAAHGITLPADLGGPGAAAGVDDVLDAAAAAWTARRIARGDAECMPDPPEVFSDGLPCAIWV</sequence>
<name>A0ABW0ZPP0_9ACTN</name>
<gene>
    <name evidence="1" type="ORF">ACFPZN_02525</name>
</gene>
<evidence type="ECO:0000313" key="2">
    <source>
        <dbReference type="Proteomes" id="UP001596074"/>
    </source>
</evidence>
<accession>A0ABW0ZPP0</accession>
<dbReference type="EMBL" id="JBHSON010000003">
    <property type="protein sequence ID" value="MFC5744483.1"/>
    <property type="molecule type" value="Genomic_DNA"/>
</dbReference>
<dbReference type="Proteomes" id="UP001596074">
    <property type="component" value="Unassembled WGS sequence"/>
</dbReference>
<reference evidence="2" key="1">
    <citation type="journal article" date="2019" name="Int. J. Syst. Evol. Microbiol.">
        <title>The Global Catalogue of Microorganisms (GCM) 10K type strain sequencing project: providing services to taxonomists for standard genome sequencing and annotation.</title>
        <authorList>
            <consortium name="The Broad Institute Genomics Platform"/>
            <consortium name="The Broad Institute Genome Sequencing Center for Infectious Disease"/>
            <person name="Wu L."/>
            <person name="Ma J."/>
        </authorList>
    </citation>
    <scope>NUCLEOTIDE SEQUENCE [LARGE SCALE GENOMIC DNA]</scope>
    <source>
        <strain evidence="2">KCTC 42087</strain>
    </source>
</reference>
<dbReference type="RefSeq" id="WP_378279691.1">
    <property type="nucleotide sequence ID" value="NZ_JBHSON010000003.1"/>
</dbReference>
<dbReference type="Pfam" id="PF04250">
    <property type="entry name" value="DUF429"/>
    <property type="match status" value="1"/>
</dbReference>
<keyword evidence="2" id="KW-1185">Reference proteome</keyword>